<comment type="caution">
    <text evidence="2">The sequence shown here is derived from an EMBL/GenBank/DDBJ whole genome shotgun (WGS) entry which is preliminary data.</text>
</comment>
<protein>
    <submittedName>
        <fullName evidence="2">Hypothetical_protein</fullName>
    </submittedName>
</protein>
<feature type="chain" id="PRO_5045162347" evidence="1">
    <location>
        <begin position="22"/>
        <end position="111"/>
    </location>
</feature>
<feature type="signal peptide" evidence="1">
    <location>
        <begin position="1"/>
        <end position="21"/>
    </location>
</feature>
<evidence type="ECO:0000256" key="1">
    <source>
        <dbReference type="SAM" id="SignalP"/>
    </source>
</evidence>
<reference evidence="2 3" key="1">
    <citation type="submission" date="2024-07" db="EMBL/GenBank/DDBJ databases">
        <authorList>
            <person name="Akdeniz Z."/>
        </authorList>
    </citation>
    <scope>NUCLEOTIDE SEQUENCE [LARGE SCALE GENOMIC DNA]</scope>
</reference>
<proteinExistence type="predicted"/>
<evidence type="ECO:0000313" key="2">
    <source>
        <dbReference type="EMBL" id="CAL6087830.1"/>
    </source>
</evidence>
<organism evidence="2 3">
    <name type="scientific">Hexamita inflata</name>
    <dbReference type="NCBI Taxonomy" id="28002"/>
    <lineage>
        <taxon>Eukaryota</taxon>
        <taxon>Metamonada</taxon>
        <taxon>Diplomonadida</taxon>
        <taxon>Hexamitidae</taxon>
        <taxon>Hexamitinae</taxon>
        <taxon>Hexamita</taxon>
    </lineage>
</organism>
<keyword evidence="3" id="KW-1185">Reference proteome</keyword>
<accession>A0ABP1LLF5</accession>
<name>A0ABP1LLF5_9EUKA</name>
<evidence type="ECO:0000313" key="3">
    <source>
        <dbReference type="Proteomes" id="UP001642409"/>
    </source>
</evidence>
<gene>
    <name evidence="2" type="ORF">HINF_LOCUS63835</name>
</gene>
<keyword evidence="1" id="KW-0732">Signal</keyword>
<dbReference type="EMBL" id="CAXDID020000403">
    <property type="protein sequence ID" value="CAL6087830.1"/>
    <property type="molecule type" value="Genomic_DNA"/>
</dbReference>
<sequence length="111" mass="13527">MKKSMFMVDIILYLKLQTCYDNDDDDDDDNDLFYRYSQTITIAMIRCELQRQFAHNVILNLNSMVQVRANLADFDSYFILDLVFHFSYRPLFLKIFFKYQLIFRFLLFQSI</sequence>
<dbReference type="Proteomes" id="UP001642409">
    <property type="component" value="Unassembled WGS sequence"/>
</dbReference>